<feature type="transmembrane region" description="Helical" evidence="8">
    <location>
        <begin position="146"/>
        <end position="165"/>
    </location>
</feature>
<dbReference type="AlphaFoldDB" id="A0AA37X243"/>
<protein>
    <recommendedName>
        <fullName evidence="13">NADH dehydrogenase subunit L</fullName>
    </recommendedName>
</protein>
<dbReference type="InterPro" id="IPR018393">
    <property type="entry name" value="NADHpl_OxRdtase_5_subgr"/>
</dbReference>
<comment type="caution">
    <text evidence="11">The sequence shown here is derived from an EMBL/GenBank/DDBJ whole genome shotgun (WGS) entry which is preliminary data.</text>
</comment>
<dbReference type="GO" id="GO:0015990">
    <property type="term" value="P:electron transport coupled proton transport"/>
    <property type="evidence" value="ECO:0007669"/>
    <property type="project" value="TreeGrafter"/>
</dbReference>
<feature type="transmembrane region" description="Helical" evidence="8">
    <location>
        <begin position="388"/>
        <end position="411"/>
    </location>
</feature>
<dbReference type="InterPro" id="IPR001750">
    <property type="entry name" value="ND/Mrp_TM"/>
</dbReference>
<keyword evidence="4 8" id="KW-1133">Transmembrane helix</keyword>
<feature type="transmembrane region" description="Helical" evidence="8">
    <location>
        <begin position="321"/>
        <end position="343"/>
    </location>
</feature>
<feature type="domain" description="NADH:quinone oxidoreductase/Mrp antiporter transmembrane" evidence="9">
    <location>
        <begin position="140"/>
        <end position="443"/>
    </location>
</feature>
<comment type="function">
    <text evidence="1">NDH-1 shuttles electrons from NADH, via FMN and iron-sulfur (Fe-S) centers, to quinones in the respiratory chain. The immediate electron acceptor for the enzyme in this species is believed to be ubiquinone. Couples the redox reaction to proton translocation (for every two electrons transferred, four hydrogen ions are translocated across the cytoplasmic membrane), and thus conserves the redox energy in a proton gradient.</text>
</comment>
<evidence type="ECO:0000256" key="3">
    <source>
        <dbReference type="ARBA" id="ARBA00022692"/>
    </source>
</evidence>
<dbReference type="NCBIfam" id="TIGR01974">
    <property type="entry name" value="NDH_I_L"/>
    <property type="match status" value="1"/>
</dbReference>
<comment type="subcellular location">
    <subcellularLocation>
        <location evidence="2">Endomembrane system</location>
        <topology evidence="2">Multi-pass membrane protein</topology>
    </subcellularLocation>
    <subcellularLocation>
        <location evidence="6">Membrane</location>
        <topology evidence="6">Multi-pass membrane protein</topology>
    </subcellularLocation>
</comment>
<dbReference type="PRINTS" id="PR01434">
    <property type="entry name" value="NADHDHGNASE5"/>
</dbReference>
<accession>A0AA37X243</accession>
<dbReference type="InterPro" id="IPR003945">
    <property type="entry name" value="NU5C-like"/>
</dbReference>
<feature type="domain" description="NADH-Ubiquinone oxidoreductase (complex I) chain 5 N-terminal" evidence="10">
    <location>
        <begin position="68"/>
        <end position="114"/>
    </location>
</feature>
<evidence type="ECO:0000256" key="8">
    <source>
        <dbReference type="SAM" id="Phobius"/>
    </source>
</evidence>
<sequence>MDMQLSAKIILFAPLVGSILCGFGWRLIGEKAATWLATLVLFAAAILSWYIFLTFQGDTQHITVLRFIESGTLSTEWGIRLDRMSAIMLVVVNSVSALVHLYSQGYMAHDENWAHGESYRPRFFAYLSFFTFAMLALITSDNLVQMFFGWEGVGVASYLLIGFYYRKPSANAAAMKAFVVNRVGDFGFALGIFALYYLTDSIKFDEVFAAAPKLAETNLRFLWAEWNAANLIGVLLFIGAMGKSAQLFLHTWLPDAMEGPTPVSALIHAATMVTAGVFLVCRMSPLYEYAPDAKQMIVVLGATTAFFAATVGLVQNDIKRVIAYSTCSQLGYMFVAAGVGMYPVAMFHLFTHAFFKAMLFLGAGSVIHAMHHEQDMRNYGGLRKKIPLTFWAMMIGTLAITGVGIPLTHYGFAGYLSKDAVIESAWVGSNYAFTLLVIAAFMTSFYSWRLMFMTFYGKPRGDTHAYDHAHESPTVMLVPLGVLALGAMFSGMIWYNSFFGDEAKMRAWFNMEPAHEQTAEEGHATEAVAETAPAVEAAPAAETAMTETAPAATAEVAPATDAAPAATAEVAPATDAAPAATAEVAPATDAAPAATAEVAPATDAAPAATAEVAPATDAAPVAATETAPAAETAGAATAEAAHAAPGVAPSGAIYLGADNHVLHAAHEAPKWVKVSPFIAMVLGFLLAWKFYIRSPELPAKLAAQQRPLYLFLLNKWYFDELYNVIFVKPALWLGNFLWKKGDGAVIDGALNGVAMGIIPFFTKLAGRWQSGYVFTYAFAMVLGIAALLTWMTLTVGH</sequence>
<feature type="transmembrane region" description="Helical" evidence="8">
    <location>
        <begin position="32"/>
        <end position="52"/>
    </location>
</feature>
<evidence type="ECO:0000256" key="6">
    <source>
        <dbReference type="RuleBase" id="RU000320"/>
    </source>
</evidence>
<reference evidence="11 12" key="1">
    <citation type="journal article" date="2014" name="Int. J. Syst. Evol. Microbiol.">
        <title>Complete genome sequence of Corynebacterium casei LMG S-19264T (=DSM 44701T), isolated from a smear-ripened cheese.</title>
        <authorList>
            <consortium name="US DOE Joint Genome Institute (JGI-PGF)"/>
            <person name="Walter F."/>
            <person name="Albersmeier A."/>
            <person name="Kalinowski J."/>
            <person name="Ruckert C."/>
        </authorList>
    </citation>
    <scope>NUCLEOTIDE SEQUENCE [LARGE SCALE GENOMIC DNA]</scope>
    <source>
        <strain evidence="11 12">NBRC 111766</strain>
    </source>
</reference>
<dbReference type="NCBIfam" id="NF005141">
    <property type="entry name" value="PRK06590.1"/>
    <property type="match status" value="1"/>
</dbReference>
<dbReference type="Gene3D" id="1.20.5.2700">
    <property type="match status" value="1"/>
</dbReference>
<organism evidence="11 12">
    <name type="scientific">Cypionkella aquatica</name>
    <dbReference type="NCBI Taxonomy" id="1756042"/>
    <lineage>
        <taxon>Bacteria</taxon>
        <taxon>Pseudomonadati</taxon>
        <taxon>Pseudomonadota</taxon>
        <taxon>Alphaproteobacteria</taxon>
        <taxon>Rhodobacterales</taxon>
        <taxon>Paracoccaceae</taxon>
        <taxon>Cypionkella</taxon>
    </lineage>
</organism>
<dbReference type="EMBL" id="BSPP01000007">
    <property type="protein sequence ID" value="GLS87290.1"/>
    <property type="molecule type" value="Genomic_DNA"/>
</dbReference>
<evidence type="ECO:0000313" key="12">
    <source>
        <dbReference type="Proteomes" id="UP001157355"/>
    </source>
</evidence>
<dbReference type="PRINTS" id="PR01435">
    <property type="entry name" value="NPOXDRDTASE5"/>
</dbReference>
<evidence type="ECO:0000313" key="11">
    <source>
        <dbReference type="EMBL" id="GLS87290.1"/>
    </source>
</evidence>
<proteinExistence type="predicted"/>
<feature type="transmembrane region" description="Helical" evidence="8">
    <location>
        <begin position="123"/>
        <end position="140"/>
    </location>
</feature>
<feature type="transmembrane region" description="Helical" evidence="8">
    <location>
        <begin position="177"/>
        <end position="198"/>
    </location>
</feature>
<dbReference type="PANTHER" id="PTHR42829:SF2">
    <property type="entry name" value="NADH-UBIQUINONE OXIDOREDUCTASE CHAIN 5"/>
    <property type="match status" value="1"/>
</dbReference>
<feature type="region of interest" description="Disordered" evidence="7">
    <location>
        <begin position="536"/>
        <end position="571"/>
    </location>
</feature>
<dbReference type="GO" id="GO:0003954">
    <property type="term" value="F:NADH dehydrogenase activity"/>
    <property type="evidence" value="ECO:0007669"/>
    <property type="project" value="TreeGrafter"/>
</dbReference>
<feature type="transmembrane region" description="Helical" evidence="8">
    <location>
        <begin position="674"/>
        <end position="692"/>
    </location>
</feature>
<dbReference type="Pfam" id="PF00361">
    <property type="entry name" value="Proton_antipo_M"/>
    <property type="match status" value="1"/>
</dbReference>
<dbReference type="GO" id="GO:0042773">
    <property type="term" value="P:ATP synthesis coupled electron transport"/>
    <property type="evidence" value="ECO:0007669"/>
    <property type="project" value="InterPro"/>
</dbReference>
<evidence type="ECO:0000256" key="1">
    <source>
        <dbReference type="ARBA" id="ARBA00002378"/>
    </source>
</evidence>
<keyword evidence="3 6" id="KW-0812">Transmembrane</keyword>
<evidence type="ECO:0000256" key="7">
    <source>
        <dbReference type="SAM" id="MobiDB-lite"/>
    </source>
</evidence>
<keyword evidence="12" id="KW-1185">Reference proteome</keyword>
<feature type="transmembrane region" description="Helical" evidence="8">
    <location>
        <begin position="228"/>
        <end position="253"/>
    </location>
</feature>
<feature type="transmembrane region" description="Helical" evidence="8">
    <location>
        <begin position="293"/>
        <end position="314"/>
    </location>
</feature>
<feature type="transmembrane region" description="Helical" evidence="8">
    <location>
        <begin position="431"/>
        <end position="452"/>
    </location>
</feature>
<evidence type="ECO:0000256" key="2">
    <source>
        <dbReference type="ARBA" id="ARBA00004127"/>
    </source>
</evidence>
<dbReference type="GO" id="GO:0008137">
    <property type="term" value="F:NADH dehydrogenase (ubiquinone) activity"/>
    <property type="evidence" value="ECO:0007669"/>
    <property type="project" value="InterPro"/>
</dbReference>
<dbReference type="RefSeq" id="WP_284325457.1">
    <property type="nucleotide sequence ID" value="NZ_BSPP01000007.1"/>
</dbReference>
<feature type="transmembrane region" description="Helical" evidence="8">
    <location>
        <begin position="6"/>
        <end position="25"/>
    </location>
</feature>
<feature type="transmembrane region" description="Helical" evidence="8">
    <location>
        <begin position="349"/>
        <end position="367"/>
    </location>
</feature>
<evidence type="ECO:0008006" key="13">
    <source>
        <dbReference type="Google" id="ProtNLM"/>
    </source>
</evidence>
<name>A0AA37X243_9RHOB</name>
<evidence type="ECO:0000256" key="4">
    <source>
        <dbReference type="ARBA" id="ARBA00022989"/>
    </source>
</evidence>
<feature type="transmembrane region" description="Helical" evidence="8">
    <location>
        <begin position="473"/>
        <end position="495"/>
    </location>
</feature>
<feature type="transmembrane region" description="Helical" evidence="8">
    <location>
        <begin position="744"/>
        <end position="761"/>
    </location>
</feature>
<dbReference type="InterPro" id="IPR001516">
    <property type="entry name" value="Proton_antipo_N"/>
</dbReference>
<feature type="transmembrane region" description="Helical" evidence="8">
    <location>
        <begin position="773"/>
        <end position="793"/>
    </location>
</feature>
<gene>
    <name evidence="11" type="ORF">GCM10010873_22640</name>
</gene>
<evidence type="ECO:0000256" key="5">
    <source>
        <dbReference type="ARBA" id="ARBA00023136"/>
    </source>
</evidence>
<dbReference type="GO" id="GO:0012505">
    <property type="term" value="C:endomembrane system"/>
    <property type="evidence" value="ECO:0007669"/>
    <property type="project" value="UniProtKB-SubCell"/>
</dbReference>
<feature type="transmembrane region" description="Helical" evidence="8">
    <location>
        <begin position="84"/>
        <end position="102"/>
    </location>
</feature>
<evidence type="ECO:0000259" key="10">
    <source>
        <dbReference type="Pfam" id="PF00662"/>
    </source>
</evidence>
<feature type="transmembrane region" description="Helical" evidence="8">
    <location>
        <begin position="265"/>
        <end position="287"/>
    </location>
</feature>
<dbReference type="PANTHER" id="PTHR42829">
    <property type="entry name" value="NADH-UBIQUINONE OXIDOREDUCTASE CHAIN 5"/>
    <property type="match status" value="1"/>
</dbReference>
<evidence type="ECO:0000259" key="9">
    <source>
        <dbReference type="Pfam" id="PF00361"/>
    </source>
</evidence>
<keyword evidence="5 8" id="KW-0472">Membrane</keyword>
<dbReference type="Proteomes" id="UP001157355">
    <property type="component" value="Unassembled WGS sequence"/>
</dbReference>
<dbReference type="Pfam" id="PF00662">
    <property type="entry name" value="Proton_antipo_N"/>
    <property type="match status" value="1"/>
</dbReference>
<dbReference type="GO" id="GO:0016020">
    <property type="term" value="C:membrane"/>
    <property type="evidence" value="ECO:0007669"/>
    <property type="project" value="UniProtKB-SubCell"/>
</dbReference>